<evidence type="ECO:0000256" key="1">
    <source>
        <dbReference type="ARBA" id="ARBA00022741"/>
    </source>
</evidence>
<dbReference type="PANTHER" id="PTHR43309:SF3">
    <property type="entry name" value="5-OXOPROLINASE SUBUNIT C"/>
    <property type="match status" value="1"/>
</dbReference>
<name>A0A0K2GCD8_NITMO</name>
<sequence length="329" mass="34981">MSRSKEERPASLLVVKPGWFTTVQDLGRHGHQQYGMPVSGAMDRVAHVLANRLAGNRDQDATLEITLKGPELLFEQEAVIALAGADLTPTIDGREISLWTCLAVQAGSRLSFGARRAGGRCYLAVAGGLDVPIVLGSRATHVASRTGGFQGRVLLPGDRLTSGRSSSHARIDRSVPASLRPRYSGEAPLRILPCAQRDAPMQEALAALTTSPYRLSSQSNRMGYRLDGPPLGPAQPDPTISDGTAMGMLQVPPDGRPILLMADRQTTGGYPRPAVVITADLPLAGQLVPGDAITFTVTSLQEARTAFAAQWDAWDNLLPPVAAPNTDQL</sequence>
<keyword evidence="6" id="KW-1185">Reference proteome</keyword>
<accession>A0A0K2GCD8</accession>
<dbReference type="NCBIfam" id="TIGR00724">
    <property type="entry name" value="urea_amlyse_rel"/>
    <property type="match status" value="1"/>
</dbReference>
<evidence type="ECO:0000259" key="4">
    <source>
        <dbReference type="SMART" id="SM00797"/>
    </source>
</evidence>
<evidence type="ECO:0000313" key="6">
    <source>
        <dbReference type="Proteomes" id="UP000069205"/>
    </source>
</evidence>
<dbReference type="EMBL" id="CP011801">
    <property type="protein sequence ID" value="ALA58626.1"/>
    <property type="molecule type" value="Genomic_DNA"/>
</dbReference>
<keyword evidence="3" id="KW-0067">ATP-binding</keyword>
<keyword evidence="1" id="KW-0547">Nucleotide-binding</keyword>
<dbReference type="KEGG" id="nmv:NITMOv2_2210"/>
<protein>
    <submittedName>
        <fullName evidence="5">Putative hydrolase subunit</fullName>
    </submittedName>
</protein>
<dbReference type="AlphaFoldDB" id="A0A0K2GCD8"/>
<dbReference type="RefSeq" id="WP_083447921.1">
    <property type="nucleotide sequence ID" value="NZ_CP011801.1"/>
</dbReference>
<dbReference type="PANTHER" id="PTHR43309">
    <property type="entry name" value="5-OXOPROLINASE SUBUNIT C"/>
    <property type="match status" value="1"/>
</dbReference>
<dbReference type="Pfam" id="PF02626">
    <property type="entry name" value="CT_A_B"/>
    <property type="match status" value="1"/>
</dbReference>
<evidence type="ECO:0000256" key="3">
    <source>
        <dbReference type="ARBA" id="ARBA00022840"/>
    </source>
</evidence>
<dbReference type="STRING" id="42253.NITMOv2_2210"/>
<dbReference type="InterPro" id="IPR003778">
    <property type="entry name" value="CT_A_B"/>
</dbReference>
<dbReference type="GO" id="GO:0016787">
    <property type="term" value="F:hydrolase activity"/>
    <property type="evidence" value="ECO:0007669"/>
    <property type="project" value="UniProtKB-KW"/>
</dbReference>
<keyword evidence="2 5" id="KW-0378">Hydrolase</keyword>
<dbReference type="InterPro" id="IPR029000">
    <property type="entry name" value="Cyclophilin-like_dom_sf"/>
</dbReference>
<feature type="domain" description="Carboxyltransferase" evidence="4">
    <location>
        <begin position="33"/>
        <end position="314"/>
    </location>
</feature>
<dbReference type="SUPFAM" id="SSF50891">
    <property type="entry name" value="Cyclophilin-like"/>
    <property type="match status" value="1"/>
</dbReference>
<evidence type="ECO:0000256" key="2">
    <source>
        <dbReference type="ARBA" id="ARBA00022801"/>
    </source>
</evidence>
<gene>
    <name evidence="5" type="primary">ybgK</name>
    <name evidence="5" type="ORF">NITMOv2_2210</name>
</gene>
<dbReference type="GO" id="GO:0005524">
    <property type="term" value="F:ATP binding"/>
    <property type="evidence" value="ECO:0007669"/>
    <property type="project" value="UniProtKB-KW"/>
</dbReference>
<dbReference type="PATRIC" id="fig|42253.5.peg.2178"/>
<reference evidence="5 6" key="1">
    <citation type="journal article" date="2015" name="Proc. Natl. Acad. Sci. U.S.A.">
        <title>Expanded metabolic versatility of ubiquitous nitrite-oxidizing bacteria from the genus Nitrospira.</title>
        <authorList>
            <person name="Koch H."/>
            <person name="Lucker S."/>
            <person name="Albertsen M."/>
            <person name="Kitzinger K."/>
            <person name="Herbold C."/>
            <person name="Spieck E."/>
            <person name="Nielsen P.H."/>
            <person name="Wagner M."/>
            <person name="Daims H."/>
        </authorList>
    </citation>
    <scope>NUCLEOTIDE SEQUENCE [LARGE SCALE GENOMIC DNA]</scope>
    <source>
        <strain evidence="5 6">NSP M-1</strain>
    </source>
</reference>
<dbReference type="InterPro" id="IPR052708">
    <property type="entry name" value="PxpC"/>
</dbReference>
<dbReference type="Proteomes" id="UP000069205">
    <property type="component" value="Chromosome"/>
</dbReference>
<dbReference type="SMART" id="SM00797">
    <property type="entry name" value="AHS2"/>
    <property type="match status" value="1"/>
</dbReference>
<dbReference type="Gene3D" id="2.40.100.10">
    <property type="entry name" value="Cyclophilin-like"/>
    <property type="match status" value="1"/>
</dbReference>
<dbReference type="OrthoDB" id="9768696at2"/>
<organism evidence="5 6">
    <name type="scientific">Nitrospira moscoviensis</name>
    <dbReference type="NCBI Taxonomy" id="42253"/>
    <lineage>
        <taxon>Bacteria</taxon>
        <taxon>Pseudomonadati</taxon>
        <taxon>Nitrospirota</taxon>
        <taxon>Nitrospiria</taxon>
        <taxon>Nitrospirales</taxon>
        <taxon>Nitrospiraceae</taxon>
        <taxon>Nitrospira</taxon>
    </lineage>
</organism>
<proteinExistence type="predicted"/>
<evidence type="ECO:0000313" key="5">
    <source>
        <dbReference type="EMBL" id="ALA58626.1"/>
    </source>
</evidence>